<feature type="domain" description="N-acetyltransferase" evidence="4">
    <location>
        <begin position="12"/>
        <end position="175"/>
    </location>
</feature>
<dbReference type="InterPro" id="IPR016181">
    <property type="entry name" value="Acyl_CoA_acyltransferase"/>
</dbReference>
<dbReference type="eggNOG" id="COG1670">
    <property type="taxonomic scope" value="Bacteria"/>
</dbReference>
<dbReference type="PROSITE" id="PS51186">
    <property type="entry name" value="GNAT"/>
    <property type="match status" value="1"/>
</dbReference>
<dbReference type="Pfam" id="PF13302">
    <property type="entry name" value="Acetyltransf_3"/>
    <property type="match status" value="1"/>
</dbReference>
<keyword evidence="1 5" id="KW-0808">Transferase</keyword>
<dbReference type="PANTHER" id="PTHR43792">
    <property type="entry name" value="GNAT FAMILY, PUTATIVE (AFU_ORTHOLOGUE AFUA_3G00765)-RELATED-RELATED"/>
    <property type="match status" value="1"/>
</dbReference>
<dbReference type="AlphaFoldDB" id="H0UKN2"/>
<evidence type="ECO:0000256" key="3">
    <source>
        <dbReference type="ARBA" id="ARBA00038502"/>
    </source>
</evidence>
<sequence>MFNDGLLSTPRTLLRPWRESDAPRLYELAKSPNVGPAAGWLPHKSEAESLQVIRTVLLGPGTFAVVLKENEQVIGAASVTVAGNDTGSTDEASLGYWLGEPYWGRGIMPEVVRALLEYAFITLKLERVWLSYFDENDRSRRVAEKCGFTVDHTFVKTWPMGIKHETACVMTKENYLSTRGARKV</sequence>
<organism evidence="5 6">
    <name type="scientific">Jonquetella anthropi DSM 22815</name>
    <dbReference type="NCBI Taxonomy" id="885272"/>
    <lineage>
        <taxon>Bacteria</taxon>
        <taxon>Thermotogati</taxon>
        <taxon>Synergistota</taxon>
        <taxon>Synergistia</taxon>
        <taxon>Synergistales</taxon>
        <taxon>Dethiosulfovibrionaceae</taxon>
        <taxon>Jonquetella</taxon>
    </lineage>
</organism>
<protein>
    <submittedName>
        <fullName evidence="5">Acetyltransferase, ribosomal protein N-acetylase</fullName>
    </submittedName>
</protein>
<keyword evidence="2" id="KW-0012">Acyltransferase</keyword>
<dbReference type="PANTHER" id="PTHR43792:SF8">
    <property type="entry name" value="[RIBOSOMAL PROTEIN US5]-ALANINE N-ACETYLTRANSFERASE"/>
    <property type="match status" value="1"/>
</dbReference>
<comment type="similarity">
    <text evidence="3">Belongs to the acetyltransferase family. RimJ subfamily.</text>
</comment>
<dbReference type="Gene3D" id="3.40.630.30">
    <property type="match status" value="1"/>
</dbReference>
<dbReference type="InterPro" id="IPR051531">
    <property type="entry name" value="N-acetyltransferase"/>
</dbReference>
<dbReference type="STRING" id="885272.JonanDRAFT_0867"/>
<gene>
    <name evidence="5" type="ORF">JonanDRAFT_0867</name>
</gene>
<dbReference type="GO" id="GO:0008999">
    <property type="term" value="F:protein-N-terminal-alanine acetyltransferase activity"/>
    <property type="evidence" value="ECO:0007669"/>
    <property type="project" value="TreeGrafter"/>
</dbReference>
<reference evidence="5 6" key="1">
    <citation type="submission" date="2011-11" db="EMBL/GenBank/DDBJ databases">
        <title>The Noncontiguous Finished genome of Jonquetella anthropi DSM 22815.</title>
        <authorList>
            <consortium name="US DOE Joint Genome Institute (JGI-PGF)"/>
            <person name="Lucas S."/>
            <person name="Copeland A."/>
            <person name="Lapidus A."/>
            <person name="Glavina del Rio T."/>
            <person name="Dalin E."/>
            <person name="Tice H."/>
            <person name="Bruce D."/>
            <person name="Goodwin L."/>
            <person name="Pitluck S."/>
            <person name="Peters L."/>
            <person name="Mikhailova N."/>
            <person name="Held B."/>
            <person name="Kyrpides N."/>
            <person name="Mavromatis K."/>
            <person name="Ivanova N."/>
            <person name="Markowitz V."/>
            <person name="Cheng J.-F."/>
            <person name="Hugenholtz P."/>
            <person name="Woyke T."/>
            <person name="Wu D."/>
            <person name="Gronow S."/>
            <person name="Wellnitz S."/>
            <person name="Brambilla E."/>
            <person name="Klenk H.-P."/>
            <person name="Eisen J.A."/>
        </authorList>
    </citation>
    <scope>NUCLEOTIDE SEQUENCE [LARGE SCALE GENOMIC DNA]</scope>
    <source>
        <strain evidence="5 6">DSM 22815</strain>
    </source>
</reference>
<name>H0UKN2_9BACT</name>
<evidence type="ECO:0000259" key="4">
    <source>
        <dbReference type="PROSITE" id="PS51186"/>
    </source>
</evidence>
<dbReference type="SUPFAM" id="SSF55729">
    <property type="entry name" value="Acyl-CoA N-acyltransferases (Nat)"/>
    <property type="match status" value="1"/>
</dbReference>
<keyword evidence="6" id="KW-1185">Reference proteome</keyword>
<proteinExistence type="inferred from homology"/>
<dbReference type="GO" id="GO:0005737">
    <property type="term" value="C:cytoplasm"/>
    <property type="evidence" value="ECO:0007669"/>
    <property type="project" value="TreeGrafter"/>
</dbReference>
<dbReference type="EMBL" id="CM001376">
    <property type="protein sequence ID" value="EHM13241.1"/>
    <property type="molecule type" value="Genomic_DNA"/>
</dbReference>
<dbReference type="InterPro" id="IPR000182">
    <property type="entry name" value="GNAT_dom"/>
</dbReference>
<evidence type="ECO:0000313" key="5">
    <source>
        <dbReference type="EMBL" id="EHM13241.1"/>
    </source>
</evidence>
<accession>H0UKN2</accession>
<dbReference type="HOGENOM" id="CLU_013985_3_6_0"/>
<dbReference type="Proteomes" id="UP000003806">
    <property type="component" value="Chromosome"/>
</dbReference>
<evidence type="ECO:0000256" key="2">
    <source>
        <dbReference type="ARBA" id="ARBA00023315"/>
    </source>
</evidence>
<evidence type="ECO:0000313" key="6">
    <source>
        <dbReference type="Proteomes" id="UP000003806"/>
    </source>
</evidence>
<evidence type="ECO:0000256" key="1">
    <source>
        <dbReference type="ARBA" id="ARBA00022679"/>
    </source>
</evidence>